<reference evidence="7 9" key="1">
    <citation type="journal article" date="2012" name="Nature">
        <title>Algal genomes reveal evolutionary mosaicism and the fate of nucleomorphs.</title>
        <authorList>
            <consortium name="DOE Joint Genome Institute"/>
            <person name="Curtis B.A."/>
            <person name="Tanifuji G."/>
            <person name="Burki F."/>
            <person name="Gruber A."/>
            <person name="Irimia M."/>
            <person name="Maruyama S."/>
            <person name="Arias M.C."/>
            <person name="Ball S.G."/>
            <person name="Gile G.H."/>
            <person name="Hirakawa Y."/>
            <person name="Hopkins J.F."/>
            <person name="Kuo A."/>
            <person name="Rensing S.A."/>
            <person name="Schmutz J."/>
            <person name="Symeonidi A."/>
            <person name="Elias M."/>
            <person name="Eveleigh R.J."/>
            <person name="Herman E.K."/>
            <person name="Klute M.J."/>
            <person name="Nakayama T."/>
            <person name="Obornik M."/>
            <person name="Reyes-Prieto A."/>
            <person name="Armbrust E.V."/>
            <person name="Aves S.J."/>
            <person name="Beiko R.G."/>
            <person name="Coutinho P."/>
            <person name="Dacks J.B."/>
            <person name="Durnford D.G."/>
            <person name="Fast N.M."/>
            <person name="Green B.R."/>
            <person name="Grisdale C.J."/>
            <person name="Hempel F."/>
            <person name="Henrissat B."/>
            <person name="Hoppner M.P."/>
            <person name="Ishida K."/>
            <person name="Kim E."/>
            <person name="Koreny L."/>
            <person name="Kroth P.G."/>
            <person name="Liu Y."/>
            <person name="Malik S.B."/>
            <person name="Maier U.G."/>
            <person name="McRose D."/>
            <person name="Mock T."/>
            <person name="Neilson J.A."/>
            <person name="Onodera N.T."/>
            <person name="Poole A.M."/>
            <person name="Pritham E.J."/>
            <person name="Richards T.A."/>
            <person name="Rocap G."/>
            <person name="Roy S.W."/>
            <person name="Sarai C."/>
            <person name="Schaack S."/>
            <person name="Shirato S."/>
            <person name="Slamovits C.H."/>
            <person name="Spencer D.F."/>
            <person name="Suzuki S."/>
            <person name="Worden A.Z."/>
            <person name="Zauner S."/>
            <person name="Barry K."/>
            <person name="Bell C."/>
            <person name="Bharti A.K."/>
            <person name="Crow J.A."/>
            <person name="Grimwood J."/>
            <person name="Kramer R."/>
            <person name="Lindquist E."/>
            <person name="Lucas S."/>
            <person name="Salamov A."/>
            <person name="McFadden G.I."/>
            <person name="Lane C.E."/>
            <person name="Keeling P.J."/>
            <person name="Gray M.W."/>
            <person name="Grigoriev I.V."/>
            <person name="Archibald J.M."/>
        </authorList>
    </citation>
    <scope>NUCLEOTIDE SEQUENCE</scope>
    <source>
        <strain evidence="7 9">CCMP2712</strain>
    </source>
</reference>
<accession>L1JZC6</accession>
<proteinExistence type="predicted"/>
<evidence type="ECO:0000256" key="2">
    <source>
        <dbReference type="ARBA" id="ARBA00022692"/>
    </source>
</evidence>
<keyword evidence="2 5" id="KW-0812">Transmembrane</keyword>
<dbReference type="OrthoDB" id="2984333at2759"/>
<dbReference type="GO" id="GO:0001518">
    <property type="term" value="C:voltage-gated sodium channel complex"/>
    <property type="evidence" value="ECO:0007669"/>
    <property type="project" value="TreeGrafter"/>
</dbReference>
<dbReference type="KEGG" id="gtt:GUITHDRAFT_160747"/>
<evidence type="ECO:0000313" key="8">
    <source>
        <dbReference type="EnsemblProtists" id="EKX53936"/>
    </source>
</evidence>
<dbReference type="PANTHER" id="PTHR10037:SF62">
    <property type="entry name" value="SODIUM CHANNEL PROTEIN 60E"/>
    <property type="match status" value="1"/>
</dbReference>
<dbReference type="Gene3D" id="1.20.120.350">
    <property type="entry name" value="Voltage-gated potassium channels. Chain C"/>
    <property type="match status" value="1"/>
</dbReference>
<dbReference type="PaxDb" id="55529-EKX53936"/>
<dbReference type="Pfam" id="PF00520">
    <property type="entry name" value="Ion_trans"/>
    <property type="match status" value="1"/>
</dbReference>
<reference evidence="8" key="3">
    <citation type="submission" date="2015-06" db="UniProtKB">
        <authorList>
            <consortium name="EnsemblProtists"/>
        </authorList>
    </citation>
    <scope>IDENTIFICATION</scope>
</reference>
<keyword evidence="9" id="KW-1185">Reference proteome</keyword>
<organism evidence="7">
    <name type="scientific">Guillardia theta (strain CCMP2712)</name>
    <name type="common">Cryptophyte</name>
    <dbReference type="NCBI Taxonomy" id="905079"/>
    <lineage>
        <taxon>Eukaryota</taxon>
        <taxon>Cryptophyceae</taxon>
        <taxon>Pyrenomonadales</taxon>
        <taxon>Geminigeraceae</taxon>
        <taxon>Guillardia</taxon>
    </lineage>
</organism>
<evidence type="ECO:0000256" key="1">
    <source>
        <dbReference type="ARBA" id="ARBA00004141"/>
    </source>
</evidence>
<evidence type="ECO:0000259" key="6">
    <source>
        <dbReference type="Pfam" id="PF00520"/>
    </source>
</evidence>
<dbReference type="SUPFAM" id="SSF50729">
    <property type="entry name" value="PH domain-like"/>
    <property type="match status" value="1"/>
</dbReference>
<feature type="domain" description="Ion transport" evidence="6">
    <location>
        <begin position="154"/>
        <end position="245"/>
    </location>
</feature>
<evidence type="ECO:0000313" key="9">
    <source>
        <dbReference type="Proteomes" id="UP000011087"/>
    </source>
</evidence>
<feature type="transmembrane region" description="Helical" evidence="5">
    <location>
        <begin position="175"/>
        <end position="198"/>
    </location>
</feature>
<comment type="subcellular location">
    <subcellularLocation>
        <location evidence="1">Membrane</location>
        <topology evidence="1">Multi-pass membrane protein</topology>
    </subcellularLocation>
</comment>
<dbReference type="InterPro" id="IPR043203">
    <property type="entry name" value="VGCC_Ca_Na"/>
</dbReference>
<name>L1JZC6_GUITC</name>
<dbReference type="EnsemblProtists" id="EKX53936">
    <property type="protein sequence ID" value="EKX53936"/>
    <property type="gene ID" value="GUITHDRAFT_160747"/>
</dbReference>
<keyword evidence="4 5" id="KW-0472">Membrane</keyword>
<dbReference type="HOGENOM" id="CLU_820026_0_0_1"/>
<evidence type="ECO:0000256" key="4">
    <source>
        <dbReference type="ARBA" id="ARBA00023136"/>
    </source>
</evidence>
<evidence type="ECO:0000256" key="5">
    <source>
        <dbReference type="SAM" id="Phobius"/>
    </source>
</evidence>
<reference evidence="9" key="2">
    <citation type="submission" date="2012-11" db="EMBL/GenBank/DDBJ databases">
        <authorList>
            <person name="Kuo A."/>
            <person name="Curtis B.A."/>
            <person name="Tanifuji G."/>
            <person name="Burki F."/>
            <person name="Gruber A."/>
            <person name="Irimia M."/>
            <person name="Maruyama S."/>
            <person name="Arias M.C."/>
            <person name="Ball S.G."/>
            <person name="Gile G.H."/>
            <person name="Hirakawa Y."/>
            <person name="Hopkins J.F."/>
            <person name="Rensing S.A."/>
            <person name="Schmutz J."/>
            <person name="Symeonidi A."/>
            <person name="Elias M."/>
            <person name="Eveleigh R.J."/>
            <person name="Herman E.K."/>
            <person name="Klute M.J."/>
            <person name="Nakayama T."/>
            <person name="Obornik M."/>
            <person name="Reyes-Prieto A."/>
            <person name="Armbrust E.V."/>
            <person name="Aves S.J."/>
            <person name="Beiko R.G."/>
            <person name="Coutinho P."/>
            <person name="Dacks J.B."/>
            <person name="Durnford D.G."/>
            <person name="Fast N.M."/>
            <person name="Green B.R."/>
            <person name="Grisdale C."/>
            <person name="Hempe F."/>
            <person name="Henrissat B."/>
            <person name="Hoppner M.P."/>
            <person name="Ishida K.-I."/>
            <person name="Kim E."/>
            <person name="Koreny L."/>
            <person name="Kroth P.G."/>
            <person name="Liu Y."/>
            <person name="Malik S.-B."/>
            <person name="Maier U.G."/>
            <person name="McRose D."/>
            <person name="Mock T."/>
            <person name="Neilson J.A."/>
            <person name="Onodera N.T."/>
            <person name="Poole A.M."/>
            <person name="Pritham E.J."/>
            <person name="Richards T.A."/>
            <person name="Rocap G."/>
            <person name="Roy S.W."/>
            <person name="Sarai C."/>
            <person name="Schaack S."/>
            <person name="Shirato S."/>
            <person name="Slamovits C.H."/>
            <person name="Spencer D.F."/>
            <person name="Suzuki S."/>
            <person name="Worden A.Z."/>
            <person name="Zauner S."/>
            <person name="Barry K."/>
            <person name="Bell C."/>
            <person name="Bharti A.K."/>
            <person name="Crow J.A."/>
            <person name="Grimwood J."/>
            <person name="Kramer R."/>
            <person name="Lindquist E."/>
            <person name="Lucas S."/>
            <person name="Salamov A."/>
            <person name="McFadden G.I."/>
            <person name="Lane C.E."/>
            <person name="Keeling P.J."/>
            <person name="Gray M.W."/>
            <person name="Grigoriev I.V."/>
            <person name="Archibald J.M."/>
        </authorList>
    </citation>
    <scope>NUCLEOTIDE SEQUENCE</scope>
    <source>
        <strain evidence="9">CCMP2712</strain>
    </source>
</reference>
<feature type="transmembrane region" description="Helical" evidence="5">
    <location>
        <begin position="210"/>
        <end position="229"/>
    </location>
</feature>
<sequence length="339" mass="38675">MNAHVSAALVYGRRGSDVSSISRSRMSYFNAGGGESFEEIFTKSEEVKKQGQLLKLCAGGRNNWQARNAILTHSEFLLLKPDHSLIRDVIPVHEITSVKEVVDKARHGAKIADITRAFEKPSKESKIRIESLREKPETRLSKVRKFIRSVYDAYFFQLMTSIFILLNFVSNIVEAQVFGVIDFIFTVFFGVELLINLLSHWMRDFLKDSWNIFDLVVVSVSLISLLPQINIPLFNSLRVLRIFRAHGLDSSRHQLCPGAACRHSHLCDSCCRYLPEPRQEIRKPARVSLHHVPGIDGRQLGVRHREVALLRVHAGRESRRLAEPSWSSHGSVRGWDKRV</sequence>
<gene>
    <name evidence="7" type="ORF">GUITHDRAFT_160747</name>
</gene>
<dbReference type="SUPFAM" id="SSF81324">
    <property type="entry name" value="Voltage-gated potassium channels"/>
    <property type="match status" value="1"/>
</dbReference>
<dbReference type="RefSeq" id="XP_005840916.1">
    <property type="nucleotide sequence ID" value="XM_005840859.1"/>
</dbReference>
<dbReference type="GO" id="GO:0005248">
    <property type="term" value="F:voltage-gated sodium channel activity"/>
    <property type="evidence" value="ECO:0007669"/>
    <property type="project" value="TreeGrafter"/>
</dbReference>
<dbReference type="AlphaFoldDB" id="L1JZC6"/>
<keyword evidence="3 5" id="KW-1133">Transmembrane helix</keyword>
<dbReference type="InterPro" id="IPR027359">
    <property type="entry name" value="Volt_channel_dom_sf"/>
</dbReference>
<evidence type="ECO:0000313" key="7">
    <source>
        <dbReference type="EMBL" id="EKX53936.1"/>
    </source>
</evidence>
<feature type="transmembrane region" description="Helical" evidence="5">
    <location>
        <begin position="149"/>
        <end position="169"/>
    </location>
</feature>
<dbReference type="Proteomes" id="UP000011087">
    <property type="component" value="Unassembled WGS sequence"/>
</dbReference>
<dbReference type="CDD" id="cd00821">
    <property type="entry name" value="PH"/>
    <property type="match status" value="1"/>
</dbReference>
<protein>
    <recommendedName>
        <fullName evidence="6">Ion transport domain-containing protein</fullName>
    </recommendedName>
</protein>
<evidence type="ECO:0000256" key="3">
    <source>
        <dbReference type="ARBA" id="ARBA00022989"/>
    </source>
</evidence>
<dbReference type="EMBL" id="JH992968">
    <property type="protein sequence ID" value="EKX53936.1"/>
    <property type="molecule type" value="Genomic_DNA"/>
</dbReference>
<dbReference type="PANTHER" id="PTHR10037">
    <property type="entry name" value="VOLTAGE-GATED CATION CHANNEL CALCIUM AND SODIUM"/>
    <property type="match status" value="1"/>
</dbReference>
<dbReference type="GeneID" id="17310789"/>
<dbReference type="InterPro" id="IPR005821">
    <property type="entry name" value="Ion_trans_dom"/>
</dbReference>